<dbReference type="Pfam" id="PF03142">
    <property type="entry name" value="Chitin_synth_2"/>
    <property type="match status" value="1"/>
</dbReference>
<evidence type="ECO:0000256" key="4">
    <source>
        <dbReference type="ARBA" id="ARBA00022692"/>
    </source>
</evidence>
<dbReference type="InterPro" id="IPR029044">
    <property type="entry name" value="Nucleotide-diphossugar_trans"/>
</dbReference>
<keyword evidence="5 8" id="KW-1133">Transmembrane helix</keyword>
<dbReference type="GO" id="GO:0071944">
    <property type="term" value="C:cell periphery"/>
    <property type="evidence" value="ECO:0007669"/>
    <property type="project" value="TreeGrafter"/>
</dbReference>
<keyword evidence="6 8" id="KW-0472">Membrane</keyword>
<evidence type="ECO:0000256" key="7">
    <source>
        <dbReference type="SAM" id="MobiDB-lite"/>
    </source>
</evidence>
<geneLocation type="mitochondrion" evidence="9"/>
<dbReference type="GO" id="GO:0006031">
    <property type="term" value="P:chitin biosynthetic process"/>
    <property type="evidence" value="ECO:0007669"/>
    <property type="project" value="TreeGrafter"/>
</dbReference>
<dbReference type="PANTHER" id="PTHR22914">
    <property type="entry name" value="CHITIN SYNTHASE"/>
    <property type="match status" value="1"/>
</dbReference>
<evidence type="ECO:0000256" key="8">
    <source>
        <dbReference type="SAM" id="Phobius"/>
    </source>
</evidence>
<keyword evidence="3" id="KW-0808">Transferase</keyword>
<accession>A0A3P3YFZ5</accession>
<dbReference type="EC" id="2.4.1.16" evidence="2"/>
<feature type="transmembrane region" description="Helical" evidence="8">
    <location>
        <begin position="65"/>
        <end position="85"/>
    </location>
</feature>
<dbReference type="GO" id="GO:0004100">
    <property type="term" value="F:chitin synthase activity"/>
    <property type="evidence" value="ECO:0007669"/>
    <property type="project" value="UniProtKB-EC"/>
</dbReference>
<feature type="transmembrane region" description="Helical" evidence="8">
    <location>
        <begin position="469"/>
        <end position="493"/>
    </location>
</feature>
<reference evidence="9 10" key="1">
    <citation type="submission" date="2018-03" db="EMBL/GenBank/DDBJ databases">
        <authorList>
            <person name="Fogelqvist J."/>
        </authorList>
    </citation>
    <scope>NUCLEOTIDE SEQUENCE [LARGE SCALE GENOMIC DNA]</scope>
</reference>
<keyword evidence="4 8" id="KW-0812">Transmembrane</keyword>
<feature type="transmembrane region" description="Helical" evidence="8">
    <location>
        <begin position="105"/>
        <end position="126"/>
    </location>
</feature>
<keyword evidence="9" id="KW-0496">Mitochondrion</keyword>
<feature type="transmembrane region" description="Helical" evidence="8">
    <location>
        <begin position="528"/>
        <end position="549"/>
    </location>
</feature>
<dbReference type="Proteomes" id="UP000290189">
    <property type="component" value="Unassembled WGS sequence"/>
</dbReference>
<evidence type="ECO:0000313" key="9">
    <source>
        <dbReference type="EMBL" id="SPQ99049.1"/>
    </source>
</evidence>
<evidence type="ECO:0000256" key="6">
    <source>
        <dbReference type="ARBA" id="ARBA00023136"/>
    </source>
</evidence>
<dbReference type="EMBL" id="OVEO01000011">
    <property type="protein sequence ID" value="SPQ99049.1"/>
    <property type="molecule type" value="Genomic_DNA"/>
</dbReference>
<dbReference type="SUPFAM" id="SSF53448">
    <property type="entry name" value="Nucleotide-diphospho-sugar transferases"/>
    <property type="match status" value="1"/>
</dbReference>
<dbReference type="InterPro" id="IPR004835">
    <property type="entry name" value="Chitin_synth"/>
</dbReference>
<feature type="compositionally biased region" description="Basic and acidic residues" evidence="7">
    <location>
        <begin position="620"/>
        <end position="644"/>
    </location>
</feature>
<dbReference type="PANTHER" id="PTHR22914:SF46">
    <property type="entry name" value="CHITIN SYNTHASE"/>
    <property type="match status" value="1"/>
</dbReference>
<dbReference type="Gene3D" id="3.90.550.10">
    <property type="entry name" value="Spore Coat Polysaccharide Biosynthesis Protein SpsA, Chain A"/>
    <property type="match status" value="1"/>
</dbReference>
<evidence type="ECO:0000256" key="5">
    <source>
        <dbReference type="ARBA" id="ARBA00022989"/>
    </source>
</evidence>
<gene>
    <name evidence="9" type="ORF">PLBR_LOCUS6264</name>
</gene>
<protein>
    <recommendedName>
        <fullName evidence="2">chitin synthase</fullName>
        <ecNumber evidence="2">2.4.1.16</ecNumber>
    </recommendedName>
</protein>
<evidence type="ECO:0000256" key="2">
    <source>
        <dbReference type="ARBA" id="ARBA00012543"/>
    </source>
</evidence>
<keyword evidence="3" id="KW-0328">Glycosyltransferase</keyword>
<dbReference type="AlphaFoldDB" id="A0A3P3YFZ5"/>
<sequence length="662" mass="74891">MATFVEAVEQFFRAYGPYIVYAIVWFFLLIAFLHAFSYFVTYVVTLGNVVIYGEKNQDHPFLTRFVAGTFLILYACYNVGVYSLLILTLNFRHAFWAFPWGTLDATLTIILMLEPLALVAVSWFKVGCAVNSWRRAPSEDEVLRALSEGRKKKTNPYVTVVMPIYNEPIETLMIAINSVTKTKYPLNRLHLVLAFDSDEVSTLYRSVIYCLMTNKTKIDYEKLSTSEGLDELGVSSEAREFPVIGDIMYRNLKVTPCRFEHGGKRHAQMCAFRYLSSLYKNQETKPLLLFIDSDIELEVHAIPNFIYDMNRQPGIYREALTGLITCKTAGTYSFLKVLQDTEYIESQMLQRNSEDYLGSVSCLPGALTMVRFETLASVAPVYFGNMDAVDTFDFNRTHLGEDRYLTHLIMEKRPEKYRIGFCPSARCKTEGCETFRSLMKQRRRWYLGTVTNEIYQLTSPIIWRQFPGLNCLIGLSALQNGPLFIYVFFLQILQGQGTWYSYGYAVGIFGPIWMFIIFVGWKIGRRKITWFYPIVLVCLPIMAASFQVYGMMTFNVRTWGGPRAAAARKDGAAADNDRALVEVLAAGDKGPVAKLSSDAPVQAQPVRRSGPAAPQPVAVPRRDLSDKNDSDAPLKPAGDDDKKILPLPISQEGIKADSSQAV</sequence>
<dbReference type="GO" id="GO:0016020">
    <property type="term" value="C:membrane"/>
    <property type="evidence" value="ECO:0007669"/>
    <property type="project" value="UniProtKB-SubCell"/>
</dbReference>
<comment type="subcellular location">
    <subcellularLocation>
        <location evidence="1">Membrane</location>
        <topology evidence="1">Multi-pass membrane protein</topology>
    </subcellularLocation>
</comment>
<feature type="region of interest" description="Disordered" evidence="7">
    <location>
        <begin position="594"/>
        <end position="662"/>
    </location>
</feature>
<evidence type="ECO:0000256" key="1">
    <source>
        <dbReference type="ARBA" id="ARBA00004141"/>
    </source>
</evidence>
<evidence type="ECO:0000256" key="3">
    <source>
        <dbReference type="ARBA" id="ARBA00022676"/>
    </source>
</evidence>
<feature type="transmembrane region" description="Helical" evidence="8">
    <location>
        <begin position="499"/>
        <end position="521"/>
    </location>
</feature>
<proteinExistence type="predicted"/>
<name>A0A3P3YFZ5_PLABS</name>
<organism evidence="9 10">
    <name type="scientific">Plasmodiophora brassicae</name>
    <name type="common">Clubroot disease agent</name>
    <dbReference type="NCBI Taxonomy" id="37360"/>
    <lineage>
        <taxon>Eukaryota</taxon>
        <taxon>Sar</taxon>
        <taxon>Rhizaria</taxon>
        <taxon>Endomyxa</taxon>
        <taxon>Phytomyxea</taxon>
        <taxon>Plasmodiophorida</taxon>
        <taxon>Plasmodiophoridae</taxon>
        <taxon>Plasmodiophora</taxon>
    </lineage>
</organism>
<feature type="transmembrane region" description="Helical" evidence="8">
    <location>
        <begin position="18"/>
        <end position="44"/>
    </location>
</feature>
<evidence type="ECO:0000313" key="10">
    <source>
        <dbReference type="Proteomes" id="UP000290189"/>
    </source>
</evidence>